<gene>
    <name evidence="1" type="ORF">OEZ60_12445</name>
</gene>
<reference evidence="1 2" key="1">
    <citation type="submission" date="2022-10" db="EMBL/GenBank/DDBJ databases">
        <title>Defluviimonas sp. nov., isolated from ocean surface sediments.</title>
        <authorList>
            <person name="He W."/>
            <person name="Wang L."/>
            <person name="Zhang D.-F."/>
        </authorList>
    </citation>
    <scope>NUCLEOTIDE SEQUENCE [LARGE SCALE GENOMIC DNA]</scope>
    <source>
        <strain evidence="1 2">WL0024</strain>
    </source>
</reference>
<proteinExistence type="predicted"/>
<organism evidence="1 2">
    <name type="scientific">Albidovulum salinarum</name>
    <dbReference type="NCBI Taxonomy" id="2984153"/>
    <lineage>
        <taxon>Bacteria</taxon>
        <taxon>Pseudomonadati</taxon>
        <taxon>Pseudomonadota</taxon>
        <taxon>Alphaproteobacteria</taxon>
        <taxon>Rhodobacterales</taxon>
        <taxon>Paracoccaceae</taxon>
        <taxon>Albidovulum</taxon>
    </lineage>
</organism>
<accession>A0ABT2X746</accession>
<dbReference type="Proteomes" id="UP001209535">
    <property type="component" value="Unassembled WGS sequence"/>
</dbReference>
<keyword evidence="2" id="KW-1185">Reference proteome</keyword>
<evidence type="ECO:0000313" key="1">
    <source>
        <dbReference type="EMBL" id="MCU9848812.1"/>
    </source>
</evidence>
<comment type="caution">
    <text evidence="1">The sequence shown here is derived from an EMBL/GenBank/DDBJ whole genome shotgun (WGS) entry which is preliminary data.</text>
</comment>
<evidence type="ECO:0000313" key="2">
    <source>
        <dbReference type="Proteomes" id="UP001209535"/>
    </source>
</evidence>
<dbReference type="RefSeq" id="WP_263336617.1">
    <property type="nucleotide sequence ID" value="NZ_JAOVQO010000011.1"/>
</dbReference>
<protein>
    <submittedName>
        <fullName evidence="1">Uncharacterized protein</fullName>
    </submittedName>
</protein>
<sequence>MPHYNEMFELSVEDMDLIETALRHSRDSLSQALLERSAADHGDRADTLRRIQELLGRLHNQKIFYRPRSGVYVGG</sequence>
<dbReference type="EMBL" id="JAOVQO010000011">
    <property type="protein sequence ID" value="MCU9848812.1"/>
    <property type="molecule type" value="Genomic_DNA"/>
</dbReference>
<name>A0ABT2X746_9RHOB</name>